<reference evidence="4" key="1">
    <citation type="journal article" date="2019" name="Nat. Commun.">
        <title>Expansion of phycobilisome linker gene families in mesophilic red algae.</title>
        <authorList>
            <person name="Lee J."/>
            <person name="Kim D."/>
            <person name="Bhattacharya D."/>
            <person name="Yoon H.S."/>
        </authorList>
    </citation>
    <scope>NUCLEOTIDE SEQUENCE [LARGE SCALE GENOMIC DNA]</scope>
    <source>
        <strain evidence="4">CCMP 1328</strain>
    </source>
</reference>
<dbReference type="PANTHER" id="PTHR43639">
    <property type="entry name" value="OXIDOREDUCTASE, SHORT-CHAIN DEHYDROGENASE/REDUCTASE FAMILY (AFU_ORTHOLOGUE AFUA_5G02870)"/>
    <property type="match status" value="1"/>
</dbReference>
<organism evidence="3 4">
    <name type="scientific">Porphyridium purpureum</name>
    <name type="common">Red alga</name>
    <name type="synonym">Porphyridium cruentum</name>
    <dbReference type="NCBI Taxonomy" id="35688"/>
    <lineage>
        <taxon>Eukaryota</taxon>
        <taxon>Rhodophyta</taxon>
        <taxon>Bangiophyceae</taxon>
        <taxon>Porphyridiales</taxon>
        <taxon>Porphyridiaceae</taxon>
        <taxon>Porphyridium</taxon>
    </lineage>
</organism>
<comment type="similarity">
    <text evidence="1">Belongs to the short-chain dehydrogenases/reductases (SDR) family.</text>
</comment>
<evidence type="ECO:0000256" key="1">
    <source>
        <dbReference type="ARBA" id="ARBA00006484"/>
    </source>
</evidence>
<comment type="caution">
    <text evidence="3">The sequence shown here is derived from an EMBL/GenBank/DDBJ whole genome shotgun (WGS) entry which is preliminary data.</text>
</comment>
<sequence length="297" mass="33009">MANRKTILVTGAGYGIGKAAVSILLDLGHRVLLHDQRANLGVLERMVAVYGDLAEAYVADLSRLPEVEKLADAVRKKHTSLDVLINHDSRFLKNSSDNHTRGRKSHDERLMANTIAPYVLTKRMLPLLKSVKDSRVVNVSSWMAAPVSLRAMSGKGILGARQAYSQSKLALNMWTQHMAKKEKGVMIMAIRPSSLSDVELSKLRDGTLVSSKLLDEDVRKGADALVRASFSGKFSLHLLASGRFFDNQTQRFHRTHATQTPERCEKVVQAIEKYLASHRMRMASLRQAQAAKQQESP</sequence>
<dbReference type="SUPFAM" id="SSF51735">
    <property type="entry name" value="NAD(P)-binding Rossmann-fold domains"/>
    <property type="match status" value="1"/>
</dbReference>
<dbReference type="InterPro" id="IPR036291">
    <property type="entry name" value="NAD(P)-bd_dom_sf"/>
</dbReference>
<dbReference type="InterPro" id="IPR002347">
    <property type="entry name" value="SDR_fam"/>
</dbReference>
<dbReference type="AlphaFoldDB" id="A0A5J4YI52"/>
<evidence type="ECO:0000313" key="4">
    <source>
        <dbReference type="Proteomes" id="UP000324585"/>
    </source>
</evidence>
<dbReference type="PANTHER" id="PTHR43639:SF1">
    <property type="entry name" value="SHORT-CHAIN DEHYDROGENASE_REDUCTASE FAMILY PROTEIN"/>
    <property type="match status" value="1"/>
</dbReference>
<gene>
    <name evidence="3" type="ORF">FVE85_9840</name>
</gene>
<evidence type="ECO:0000256" key="2">
    <source>
        <dbReference type="ARBA" id="ARBA00023002"/>
    </source>
</evidence>
<evidence type="ECO:0000313" key="3">
    <source>
        <dbReference type="EMBL" id="KAA8490948.1"/>
    </source>
</evidence>
<protein>
    <submittedName>
        <fullName evidence="3">Putative oxidoreductase YmfI</fullName>
    </submittedName>
</protein>
<dbReference type="PRINTS" id="PR00081">
    <property type="entry name" value="GDHRDH"/>
</dbReference>
<dbReference type="PROSITE" id="PS00061">
    <property type="entry name" value="ADH_SHORT"/>
    <property type="match status" value="1"/>
</dbReference>
<dbReference type="EMBL" id="VRMN01000017">
    <property type="protein sequence ID" value="KAA8490948.1"/>
    <property type="molecule type" value="Genomic_DNA"/>
</dbReference>
<dbReference type="OrthoDB" id="191139at2759"/>
<dbReference type="InterPro" id="IPR020904">
    <property type="entry name" value="Sc_DH/Rdtase_CS"/>
</dbReference>
<proteinExistence type="inferred from homology"/>
<name>A0A5J4YI52_PORPP</name>
<dbReference type="Pfam" id="PF00106">
    <property type="entry name" value="adh_short"/>
    <property type="match status" value="1"/>
</dbReference>
<dbReference type="GO" id="GO:0016491">
    <property type="term" value="F:oxidoreductase activity"/>
    <property type="evidence" value="ECO:0007669"/>
    <property type="project" value="UniProtKB-KW"/>
</dbReference>
<accession>A0A5J4YI52</accession>
<keyword evidence="4" id="KW-1185">Reference proteome</keyword>
<dbReference type="Gene3D" id="3.40.50.720">
    <property type="entry name" value="NAD(P)-binding Rossmann-like Domain"/>
    <property type="match status" value="2"/>
</dbReference>
<dbReference type="Proteomes" id="UP000324585">
    <property type="component" value="Unassembled WGS sequence"/>
</dbReference>
<keyword evidence="2" id="KW-0560">Oxidoreductase</keyword>